<feature type="domain" description="HTH cro/C1-type" evidence="1">
    <location>
        <begin position="22"/>
        <end position="94"/>
    </location>
</feature>
<evidence type="ECO:0000313" key="3">
    <source>
        <dbReference type="Proteomes" id="UP000810207"/>
    </source>
</evidence>
<dbReference type="CDD" id="cd00093">
    <property type="entry name" value="HTH_XRE"/>
    <property type="match status" value="1"/>
</dbReference>
<accession>A0ABS4RQW1</accession>
<proteinExistence type="predicted"/>
<comment type="caution">
    <text evidence="2">The sequence shown here is derived from an EMBL/GenBank/DDBJ whole genome shotgun (WGS) entry which is preliminary data.</text>
</comment>
<dbReference type="Gene3D" id="3.30.450.180">
    <property type="match status" value="1"/>
</dbReference>
<reference evidence="2 3" key="1">
    <citation type="submission" date="2021-03" db="EMBL/GenBank/DDBJ databases">
        <title>Genomic Encyclopedia of Type Strains, Phase IV (KMG-IV): sequencing the most valuable type-strain genomes for metagenomic binning, comparative biology and taxonomic classification.</title>
        <authorList>
            <person name="Goeker M."/>
        </authorList>
    </citation>
    <scope>NUCLEOTIDE SEQUENCE [LARGE SCALE GENOMIC DNA]</scope>
    <source>
        <strain evidence="2 3">DSM 21292</strain>
    </source>
</reference>
<protein>
    <submittedName>
        <fullName evidence="2">Transcriptional regulator with XRE-family HTH domain</fullName>
    </submittedName>
</protein>
<dbReference type="InterPro" id="IPR001387">
    <property type="entry name" value="Cro/C1-type_HTH"/>
</dbReference>
<organism evidence="2 3">
    <name type="scientific">Paenibacillus xylanexedens</name>
    <dbReference type="NCBI Taxonomy" id="528191"/>
    <lineage>
        <taxon>Bacteria</taxon>
        <taxon>Bacillati</taxon>
        <taxon>Bacillota</taxon>
        <taxon>Bacilli</taxon>
        <taxon>Bacillales</taxon>
        <taxon>Paenibacillaceae</taxon>
        <taxon>Paenibacillus</taxon>
    </lineage>
</organism>
<dbReference type="SMART" id="SM00530">
    <property type="entry name" value="HTH_XRE"/>
    <property type="match status" value="1"/>
</dbReference>
<dbReference type="Proteomes" id="UP000810207">
    <property type="component" value="Unassembled WGS sequence"/>
</dbReference>
<name>A0ABS4RQW1_PAEXY</name>
<keyword evidence="3" id="KW-1185">Reference proteome</keyword>
<dbReference type="Gene3D" id="1.10.260.40">
    <property type="entry name" value="lambda repressor-like DNA-binding domains"/>
    <property type="match status" value="1"/>
</dbReference>
<dbReference type="Pfam" id="PF17765">
    <property type="entry name" value="MLTR_LBD"/>
    <property type="match status" value="1"/>
</dbReference>
<dbReference type="SUPFAM" id="SSF47413">
    <property type="entry name" value="lambda repressor-like DNA-binding domains"/>
    <property type="match status" value="1"/>
</dbReference>
<evidence type="ECO:0000259" key="1">
    <source>
        <dbReference type="SMART" id="SM00530"/>
    </source>
</evidence>
<dbReference type="InterPro" id="IPR041413">
    <property type="entry name" value="MLTR_LBD"/>
</dbReference>
<dbReference type="EMBL" id="JAGIKV010000005">
    <property type="protein sequence ID" value="MBP2245268.1"/>
    <property type="molecule type" value="Genomic_DNA"/>
</dbReference>
<dbReference type="Pfam" id="PF13560">
    <property type="entry name" value="HTH_31"/>
    <property type="match status" value="1"/>
</dbReference>
<sequence>MITRIEGDGLNYDVRLQALSTFLKTQRSKISPESVGLPTGSRRRTPGLRREEVSQLAGVSTTWYTWLEQGRDIQVSHSVLDNIASALRLTADERKYLFSLAMEHHTELPTLEEEPVQLHPSLQKILQELHHCPTVISDRRCYIVGWNDAARHVFMDFEQIAPEQRNMISLLFDRKEFRRLAVNWEDFVSGFLAIFRAYYGQYVDDEWYNLFLDDMMNRHPDFHTLWKQSSVSSAPDVLIEFRHSKAGKMLFDLTSLQVQGSSDLRCSVYTPAPESATERKLMRLIEREADPHLGKH</sequence>
<dbReference type="PANTHER" id="PTHR35010:SF2">
    <property type="entry name" value="BLL4672 PROTEIN"/>
    <property type="match status" value="1"/>
</dbReference>
<dbReference type="PANTHER" id="PTHR35010">
    <property type="entry name" value="BLL4672 PROTEIN-RELATED"/>
    <property type="match status" value="1"/>
</dbReference>
<evidence type="ECO:0000313" key="2">
    <source>
        <dbReference type="EMBL" id="MBP2245268.1"/>
    </source>
</evidence>
<gene>
    <name evidence="2" type="ORF">J2Z28_001884</name>
</gene>
<dbReference type="InterPro" id="IPR010982">
    <property type="entry name" value="Lambda_DNA-bd_dom_sf"/>
</dbReference>